<protein>
    <submittedName>
        <fullName evidence="1">Putative nucleotidyltransferase</fullName>
    </submittedName>
</protein>
<dbReference type="Proteomes" id="UP000589626">
    <property type="component" value="Unassembled WGS sequence"/>
</dbReference>
<keyword evidence="1" id="KW-0808">Transferase</keyword>
<gene>
    <name evidence="1" type="ORF">FHU40_002942</name>
</gene>
<organism evidence="1 2">
    <name type="scientific">Nocardioides soli</name>
    <dbReference type="NCBI Taxonomy" id="1036020"/>
    <lineage>
        <taxon>Bacteria</taxon>
        <taxon>Bacillati</taxon>
        <taxon>Actinomycetota</taxon>
        <taxon>Actinomycetes</taxon>
        <taxon>Propionibacteriales</taxon>
        <taxon>Nocardioidaceae</taxon>
        <taxon>Nocardioides</taxon>
    </lineage>
</organism>
<proteinExistence type="predicted"/>
<dbReference type="GO" id="GO:0016740">
    <property type="term" value="F:transferase activity"/>
    <property type="evidence" value="ECO:0007669"/>
    <property type="project" value="UniProtKB-KW"/>
</dbReference>
<comment type="caution">
    <text evidence="1">The sequence shown here is derived from an EMBL/GenBank/DDBJ whole genome shotgun (WGS) entry which is preliminary data.</text>
</comment>
<dbReference type="RefSeq" id="WP_183593010.1">
    <property type="nucleotide sequence ID" value="NZ_JACHWR010000002.1"/>
</dbReference>
<reference evidence="1 2" key="1">
    <citation type="submission" date="2020-08" db="EMBL/GenBank/DDBJ databases">
        <title>Sequencing the genomes of 1000 actinobacteria strains.</title>
        <authorList>
            <person name="Klenk H.-P."/>
        </authorList>
    </citation>
    <scope>NUCLEOTIDE SEQUENCE [LARGE SCALE GENOMIC DNA]</scope>
    <source>
        <strain evidence="1 2">DSM 105498</strain>
    </source>
</reference>
<sequence length="290" mass="30874">MAGIAGGRDWISALPPRLDGQRSALAGLLDFCESAPTVTSLSVGCSLGRGAADELSDVDAAIGVGAERGAGGAERVREVEESLVERLSGWGLIDLLRDESSTGELFIRRVFAQLTDGVQLDLAVIAEAEVRRGDAAPDFVSLYRTGDVGDDTAMPSAYDVAGDRVRTWAFLGWRALLDADKYLRRESPWEAHQRLEEARRHIWALWAAAQGTSYPWHGLSQVLDHDPSSLPVGIGATVAGLDLAELRAALIASASVLDEVSAAAARRCPTSLPTGLAQFTRGVLAGSRRR</sequence>
<evidence type="ECO:0000313" key="2">
    <source>
        <dbReference type="Proteomes" id="UP000589626"/>
    </source>
</evidence>
<name>A0A7W4VXE4_9ACTN</name>
<accession>A0A7W4VXE4</accession>
<keyword evidence="2" id="KW-1185">Reference proteome</keyword>
<evidence type="ECO:0000313" key="1">
    <source>
        <dbReference type="EMBL" id="MBB3043124.1"/>
    </source>
</evidence>
<dbReference type="EMBL" id="JACHWR010000002">
    <property type="protein sequence ID" value="MBB3043124.1"/>
    <property type="molecule type" value="Genomic_DNA"/>
</dbReference>
<dbReference type="AlphaFoldDB" id="A0A7W4VXE4"/>